<organism evidence="1 2">
    <name type="scientific">Flemingia macrophylla</name>
    <dbReference type="NCBI Taxonomy" id="520843"/>
    <lineage>
        <taxon>Eukaryota</taxon>
        <taxon>Viridiplantae</taxon>
        <taxon>Streptophyta</taxon>
        <taxon>Embryophyta</taxon>
        <taxon>Tracheophyta</taxon>
        <taxon>Spermatophyta</taxon>
        <taxon>Magnoliopsida</taxon>
        <taxon>eudicotyledons</taxon>
        <taxon>Gunneridae</taxon>
        <taxon>Pentapetalae</taxon>
        <taxon>rosids</taxon>
        <taxon>fabids</taxon>
        <taxon>Fabales</taxon>
        <taxon>Fabaceae</taxon>
        <taxon>Papilionoideae</taxon>
        <taxon>50 kb inversion clade</taxon>
        <taxon>NPAAA clade</taxon>
        <taxon>indigoferoid/millettioid clade</taxon>
        <taxon>Phaseoleae</taxon>
        <taxon>Flemingia</taxon>
    </lineage>
</organism>
<accession>A0ABD1LU90</accession>
<evidence type="ECO:0000313" key="2">
    <source>
        <dbReference type="Proteomes" id="UP001603857"/>
    </source>
</evidence>
<dbReference type="AlphaFoldDB" id="A0ABD1LU90"/>
<protein>
    <submittedName>
        <fullName evidence="1">Uncharacterized protein</fullName>
    </submittedName>
</protein>
<evidence type="ECO:0000313" key="1">
    <source>
        <dbReference type="EMBL" id="KAL2327068.1"/>
    </source>
</evidence>
<comment type="caution">
    <text evidence="1">The sequence shown here is derived from an EMBL/GenBank/DDBJ whole genome shotgun (WGS) entry which is preliminary data.</text>
</comment>
<sequence>MSGGLRPNITSKGVNPVEALTEVLKLHSAKERNFPQSEGLWWTKQRRYCCKTLMVTSV</sequence>
<name>A0ABD1LU90_9FABA</name>
<keyword evidence="2" id="KW-1185">Reference proteome</keyword>
<gene>
    <name evidence="1" type="ORF">Fmac_020495</name>
</gene>
<reference evidence="1 2" key="1">
    <citation type="submission" date="2024-08" db="EMBL/GenBank/DDBJ databases">
        <title>Insights into the chromosomal genome structure of Flemingia macrophylla.</title>
        <authorList>
            <person name="Ding Y."/>
            <person name="Zhao Y."/>
            <person name="Bi W."/>
            <person name="Wu M."/>
            <person name="Zhao G."/>
            <person name="Gong Y."/>
            <person name="Li W."/>
            <person name="Zhang P."/>
        </authorList>
    </citation>
    <scope>NUCLEOTIDE SEQUENCE [LARGE SCALE GENOMIC DNA]</scope>
    <source>
        <strain evidence="1">DYQJB</strain>
        <tissue evidence="1">Leaf</tissue>
    </source>
</reference>
<dbReference type="Proteomes" id="UP001603857">
    <property type="component" value="Unassembled WGS sequence"/>
</dbReference>
<dbReference type="EMBL" id="JBGMDY010000007">
    <property type="protein sequence ID" value="KAL2327068.1"/>
    <property type="molecule type" value="Genomic_DNA"/>
</dbReference>
<proteinExistence type="predicted"/>